<dbReference type="KEGG" id="aten:116299745"/>
<reference evidence="4" key="1">
    <citation type="submission" date="2025-08" db="UniProtKB">
        <authorList>
            <consortium name="RefSeq"/>
        </authorList>
    </citation>
    <scope>IDENTIFICATION</scope>
</reference>
<organism evidence="3 4">
    <name type="scientific">Actinia tenebrosa</name>
    <name type="common">Australian red waratah sea anemone</name>
    <dbReference type="NCBI Taxonomy" id="6105"/>
    <lineage>
        <taxon>Eukaryota</taxon>
        <taxon>Metazoa</taxon>
        <taxon>Cnidaria</taxon>
        <taxon>Anthozoa</taxon>
        <taxon>Hexacorallia</taxon>
        <taxon>Actiniaria</taxon>
        <taxon>Actiniidae</taxon>
        <taxon>Actinia</taxon>
    </lineage>
</organism>
<name>A0A6P8IDJ2_ACTTE</name>
<accession>A0A6P8IDJ2</accession>
<feature type="region of interest" description="Disordered" evidence="1">
    <location>
        <begin position="185"/>
        <end position="206"/>
    </location>
</feature>
<protein>
    <submittedName>
        <fullName evidence="4">Uncharacterized protein LOC116299745</fullName>
    </submittedName>
</protein>
<dbReference type="Proteomes" id="UP000515163">
    <property type="component" value="Unplaced"/>
</dbReference>
<evidence type="ECO:0000256" key="2">
    <source>
        <dbReference type="SAM" id="Phobius"/>
    </source>
</evidence>
<evidence type="ECO:0000313" key="3">
    <source>
        <dbReference type="Proteomes" id="UP000515163"/>
    </source>
</evidence>
<keyword evidence="3" id="KW-1185">Reference proteome</keyword>
<evidence type="ECO:0000256" key="1">
    <source>
        <dbReference type="SAM" id="MobiDB-lite"/>
    </source>
</evidence>
<dbReference type="AlphaFoldDB" id="A0A6P8IDJ2"/>
<feature type="transmembrane region" description="Helical" evidence="2">
    <location>
        <begin position="70"/>
        <end position="89"/>
    </location>
</feature>
<keyword evidence="2" id="KW-0812">Transmembrane</keyword>
<dbReference type="RefSeq" id="XP_031564322.1">
    <property type="nucleotide sequence ID" value="XM_031708462.1"/>
</dbReference>
<evidence type="ECO:0000313" key="4">
    <source>
        <dbReference type="RefSeq" id="XP_031564322.1"/>
    </source>
</evidence>
<dbReference type="InParanoid" id="A0A6P8IDJ2"/>
<sequence length="206" mass="23489">MVPFLLIFQACVTKYLRQIKINAQNLKPFFDKLQGCFKDQYRWCAAFYFLSRLLILVLDTYITRSPLKRAFLEGACVLILTVFVYLRPYKEGKEGETSYDWINISDAVLLSNLTVIAIFSSVIEESASKSVRKGVGVFINVLAYVPFVFLLYVSYKAIKGYRERRRHMGKKFIPSAFQNVFTCNRSTGSQDGEGTHEEPSGGTELA</sequence>
<feature type="transmembrane region" description="Helical" evidence="2">
    <location>
        <begin position="135"/>
        <end position="155"/>
    </location>
</feature>
<feature type="transmembrane region" description="Helical" evidence="2">
    <location>
        <begin position="101"/>
        <end position="123"/>
    </location>
</feature>
<gene>
    <name evidence="4" type="primary">LOC116299745</name>
</gene>
<keyword evidence="2" id="KW-0472">Membrane</keyword>
<proteinExistence type="predicted"/>
<keyword evidence="2" id="KW-1133">Transmembrane helix</keyword>
<dbReference type="GeneID" id="116299745"/>